<evidence type="ECO:0008006" key="3">
    <source>
        <dbReference type="Google" id="ProtNLM"/>
    </source>
</evidence>
<protein>
    <recommendedName>
        <fullName evidence="3">Gag-pol polyprotein</fullName>
    </recommendedName>
</protein>
<dbReference type="Pfam" id="PF08284">
    <property type="entry name" value="RVP_2"/>
    <property type="match status" value="1"/>
</dbReference>
<evidence type="ECO:0000313" key="2">
    <source>
        <dbReference type="Proteomes" id="UP001187192"/>
    </source>
</evidence>
<comment type="caution">
    <text evidence="1">The sequence shown here is derived from an EMBL/GenBank/DDBJ whole genome shotgun (WGS) entry which is preliminary data.</text>
</comment>
<gene>
    <name evidence="1" type="ORF">TIFTF001_038708</name>
</gene>
<proteinExistence type="predicted"/>
<name>A0AA88JDB8_FICCA</name>
<organism evidence="1 2">
    <name type="scientific">Ficus carica</name>
    <name type="common">Common fig</name>
    <dbReference type="NCBI Taxonomy" id="3494"/>
    <lineage>
        <taxon>Eukaryota</taxon>
        <taxon>Viridiplantae</taxon>
        <taxon>Streptophyta</taxon>
        <taxon>Embryophyta</taxon>
        <taxon>Tracheophyta</taxon>
        <taxon>Spermatophyta</taxon>
        <taxon>Magnoliopsida</taxon>
        <taxon>eudicotyledons</taxon>
        <taxon>Gunneridae</taxon>
        <taxon>Pentapetalae</taxon>
        <taxon>rosids</taxon>
        <taxon>fabids</taxon>
        <taxon>Rosales</taxon>
        <taxon>Moraceae</taxon>
        <taxon>Ficeae</taxon>
        <taxon>Ficus</taxon>
    </lineage>
</organism>
<sequence length="196" mass="21656">MMVSRLPRVVPTGTRTGLIHDLSWTGLAAPTTLWLRAKVSNLMAICDARRWSMTWQTVKSWDRNLYVHAGVCRSGSNACYIIGKEDHYARNCTLSNQNLNPQFQNRNPSSQLHAAQVKIEGPSLAQGRLEAPESQARIYAYTKGDVKAGTSSVVTGQTSVITYNALALLDSGVTHSFVLKEFAQKLGRRVDSLEHP</sequence>
<accession>A0AA88JDB8</accession>
<reference evidence="1" key="1">
    <citation type="submission" date="2023-07" db="EMBL/GenBank/DDBJ databases">
        <title>draft genome sequence of fig (Ficus carica).</title>
        <authorList>
            <person name="Takahashi T."/>
            <person name="Nishimura K."/>
        </authorList>
    </citation>
    <scope>NUCLEOTIDE SEQUENCE</scope>
</reference>
<dbReference type="AlphaFoldDB" id="A0AA88JDB8"/>
<evidence type="ECO:0000313" key="1">
    <source>
        <dbReference type="EMBL" id="GMN69665.1"/>
    </source>
</evidence>
<dbReference type="Proteomes" id="UP001187192">
    <property type="component" value="Unassembled WGS sequence"/>
</dbReference>
<keyword evidence="2" id="KW-1185">Reference proteome</keyword>
<dbReference type="EMBL" id="BTGU01000902">
    <property type="protein sequence ID" value="GMN69665.1"/>
    <property type="molecule type" value="Genomic_DNA"/>
</dbReference>